<name>A0A3N7HN43_9BURK</name>
<protein>
    <submittedName>
        <fullName evidence="2">Uncharacterized protein</fullName>
    </submittedName>
</protein>
<dbReference type="AlphaFoldDB" id="A0A3N7HN43"/>
<keyword evidence="3" id="KW-1185">Reference proteome</keyword>
<accession>A0A3N7HN43</accession>
<gene>
    <name evidence="2" type="ORF">DZC73_18060</name>
</gene>
<sequence length="105" mass="11897">MSLLEDHSASFIVRIWRERGEGQAVSQEWRGSIEHVQSGRRSFFRDLSAIASFMKPHLEQLGIEAPLRFWDLMTPELFDAADDAAPPRAAEPVPAPAARNGRRKR</sequence>
<reference evidence="2 3" key="1">
    <citation type="submission" date="2018-08" db="EMBL/GenBank/DDBJ databases">
        <authorList>
            <person name="Khan S.A."/>
            <person name="Jeon C.O."/>
            <person name="Chun B.H."/>
            <person name="Jeong S.E."/>
        </authorList>
    </citation>
    <scope>NUCLEOTIDE SEQUENCE [LARGE SCALE GENOMIC DNA]</scope>
    <source>
        <strain evidence="2 3">S-16</strain>
    </source>
</reference>
<reference evidence="2 3" key="2">
    <citation type="submission" date="2018-12" db="EMBL/GenBank/DDBJ databases">
        <title>Rhizobacter gummiphilus sp. nov., a rubber-degrading bacterium isolated from the soil of a botanical garden in Japan.</title>
        <authorList>
            <person name="Shunsuke S.S."/>
        </authorList>
    </citation>
    <scope>NUCLEOTIDE SEQUENCE [LARGE SCALE GENOMIC DNA]</scope>
    <source>
        <strain evidence="2 3">S-16</strain>
    </source>
</reference>
<proteinExistence type="predicted"/>
<dbReference type="Proteomes" id="UP000267464">
    <property type="component" value="Unassembled WGS sequence"/>
</dbReference>
<feature type="compositionally biased region" description="Low complexity" evidence="1">
    <location>
        <begin position="83"/>
        <end position="98"/>
    </location>
</feature>
<dbReference type="RefSeq" id="WP_124541777.1">
    <property type="nucleotide sequence ID" value="NZ_QUSW01000005.1"/>
</dbReference>
<dbReference type="OrthoDB" id="9156366at2"/>
<evidence type="ECO:0000313" key="3">
    <source>
        <dbReference type="Proteomes" id="UP000267464"/>
    </source>
</evidence>
<evidence type="ECO:0000313" key="2">
    <source>
        <dbReference type="EMBL" id="RQP23033.1"/>
    </source>
</evidence>
<comment type="caution">
    <text evidence="2">The sequence shown here is derived from an EMBL/GenBank/DDBJ whole genome shotgun (WGS) entry which is preliminary data.</text>
</comment>
<organism evidence="2 3">
    <name type="scientific">Piscinibacter terrae</name>
    <dbReference type="NCBI Taxonomy" id="2496871"/>
    <lineage>
        <taxon>Bacteria</taxon>
        <taxon>Pseudomonadati</taxon>
        <taxon>Pseudomonadota</taxon>
        <taxon>Betaproteobacteria</taxon>
        <taxon>Burkholderiales</taxon>
        <taxon>Sphaerotilaceae</taxon>
        <taxon>Piscinibacter</taxon>
    </lineage>
</organism>
<dbReference type="EMBL" id="QUSW01000005">
    <property type="protein sequence ID" value="RQP23033.1"/>
    <property type="molecule type" value="Genomic_DNA"/>
</dbReference>
<feature type="region of interest" description="Disordered" evidence="1">
    <location>
        <begin position="81"/>
        <end position="105"/>
    </location>
</feature>
<evidence type="ECO:0000256" key="1">
    <source>
        <dbReference type="SAM" id="MobiDB-lite"/>
    </source>
</evidence>